<keyword evidence="2" id="KW-1185">Reference proteome</keyword>
<dbReference type="AlphaFoldDB" id="A0A1D3DMZ6"/>
<accession>A0A1D3DMZ6</accession>
<gene>
    <name evidence="1" type="ORF">J116_003690</name>
</gene>
<name>A0A1D3DMZ6_9ACTN</name>
<sequence length="94" mass="10151">MLRLGVGMLDWREEGAQKISSAPLLLVPVELRRGSDRRCRLHPADNQEPLHDPALSVKLDWLGVDWNGVNGTDVSGVSAVIEAARAVADRTAGP</sequence>
<protein>
    <submittedName>
        <fullName evidence="1">Uncharacterized protein</fullName>
    </submittedName>
</protein>
<dbReference type="Proteomes" id="UP000095329">
    <property type="component" value="Unassembled WGS sequence"/>
</dbReference>
<comment type="caution">
    <text evidence="1">The sequence shown here is derived from an EMBL/GenBank/DDBJ whole genome shotgun (WGS) entry which is preliminary data.</text>
</comment>
<evidence type="ECO:0000313" key="1">
    <source>
        <dbReference type="EMBL" id="OEJ93702.1"/>
    </source>
</evidence>
<dbReference type="InterPro" id="IPR025103">
    <property type="entry name" value="DUF4011"/>
</dbReference>
<dbReference type="EMBL" id="ASHX02000001">
    <property type="protein sequence ID" value="OEJ93702.1"/>
    <property type="molecule type" value="Genomic_DNA"/>
</dbReference>
<dbReference type="STRING" id="1306406.J116_003690"/>
<organism evidence="1 2">
    <name type="scientific">Streptomyces thermolilacinus SPC6</name>
    <dbReference type="NCBI Taxonomy" id="1306406"/>
    <lineage>
        <taxon>Bacteria</taxon>
        <taxon>Bacillati</taxon>
        <taxon>Actinomycetota</taxon>
        <taxon>Actinomycetes</taxon>
        <taxon>Kitasatosporales</taxon>
        <taxon>Streptomycetaceae</taxon>
        <taxon>Streptomyces</taxon>
    </lineage>
</organism>
<proteinExistence type="predicted"/>
<evidence type="ECO:0000313" key="2">
    <source>
        <dbReference type="Proteomes" id="UP000095329"/>
    </source>
</evidence>
<dbReference type="Pfam" id="PF13195">
    <property type="entry name" value="DUF4011"/>
    <property type="match status" value="1"/>
</dbReference>
<reference evidence="1 2" key="1">
    <citation type="journal article" date="2013" name="Genome Announc.">
        <title>Genome Sequence of Streptomyces violaceusniger Strain SPC6, a Halotolerant Streptomycete That Exhibits Rapid Growth and Development.</title>
        <authorList>
            <person name="Chen X."/>
            <person name="Zhang B."/>
            <person name="Zhang W."/>
            <person name="Wu X."/>
            <person name="Zhang M."/>
            <person name="Chen T."/>
            <person name="Liu G."/>
            <person name="Dyson P."/>
        </authorList>
    </citation>
    <scope>NUCLEOTIDE SEQUENCE [LARGE SCALE GENOMIC DNA]</scope>
    <source>
        <strain evidence="1 2">SPC6</strain>
    </source>
</reference>